<dbReference type="Gene3D" id="3.40.50.720">
    <property type="entry name" value="NAD(P)-binding Rossmann-like Domain"/>
    <property type="match status" value="1"/>
</dbReference>
<comment type="caution">
    <text evidence="1">Lacks conserved residue(s) required for the propagation of feature annotation.</text>
</comment>
<reference evidence="3 4" key="2">
    <citation type="journal article" date="2016" name="Microb. Ecol.">
        <title>Genome Characteristics of a Novel Type I Methanotroph (Sn10-6) Isolated from a Flooded Indian Rice Field.</title>
        <authorList>
            <person name="Rahalkar M.C."/>
            <person name="Pandit P.S."/>
            <person name="Dhakephalkar P.K."/>
            <person name="Pore S."/>
            <person name="Arora P."/>
            <person name="Kapse N."/>
        </authorList>
    </citation>
    <scope>NUCLEOTIDE SEQUENCE [LARGE SCALE GENOMIC DNA]</scope>
    <source>
        <strain evidence="3 4">Sn10-6</strain>
    </source>
</reference>
<feature type="region of interest" description="C-terminal hotdog fold" evidence="1">
    <location>
        <begin position="45"/>
        <end position="191"/>
    </location>
</feature>
<gene>
    <name evidence="3" type="ORF">VZ94_09440</name>
</gene>
<dbReference type="PROSITE" id="PS52019">
    <property type="entry name" value="PKS_MFAS_DH"/>
    <property type="match status" value="1"/>
</dbReference>
<dbReference type="InterPro" id="IPR049900">
    <property type="entry name" value="PKS_mFAS_DH"/>
</dbReference>
<dbReference type="RefSeq" id="WP_045779040.1">
    <property type="nucleotide sequence ID" value="NZ_LAJX01000092.1"/>
</dbReference>
<dbReference type="Proteomes" id="UP000033684">
    <property type="component" value="Unassembled WGS sequence"/>
</dbReference>
<dbReference type="Pfam" id="PF14765">
    <property type="entry name" value="PS-DH"/>
    <property type="match status" value="1"/>
</dbReference>
<name>A0A0F3IJ03_9GAMM</name>
<feature type="region of interest" description="N-terminal hotdog fold" evidence="1">
    <location>
        <begin position="1"/>
        <end position="30"/>
    </location>
</feature>
<protein>
    <recommendedName>
        <fullName evidence="2">PKS/mFAS DH domain-containing protein</fullName>
    </recommendedName>
</protein>
<feature type="domain" description="PKS/mFAS DH" evidence="2">
    <location>
        <begin position="1"/>
        <end position="191"/>
    </location>
</feature>
<evidence type="ECO:0000313" key="3">
    <source>
        <dbReference type="EMBL" id="KJV06716.1"/>
    </source>
</evidence>
<evidence type="ECO:0000313" key="4">
    <source>
        <dbReference type="Proteomes" id="UP000033684"/>
    </source>
</evidence>
<dbReference type="EMBL" id="LAJX01000092">
    <property type="protein sequence ID" value="KJV06716.1"/>
    <property type="molecule type" value="Genomic_DNA"/>
</dbReference>
<evidence type="ECO:0000256" key="1">
    <source>
        <dbReference type="PROSITE-ProRule" id="PRU01363"/>
    </source>
</evidence>
<sequence>MNNVFSFSVLDSHTSEVYCQGGVELFAPEPDLTMDIPPLFETVQQQAMTAEACYGFFSAQGFVYGPSMQALSELSVSHNQVVARICLPESAQASFAQYAMHPALLDAVFQAAIGFVLTRSETGQPLGLPFALDEAVVYRHFDTTLWARLKPSEQQTPGLQKFDIDCINDQGLLCLSIKGFTTVASVSSKTTAPADVLNGLTVRVPEWRTVNLTATSTAFSRHIVLTSLPLALFNGLDAEVESIQPTEYSAQSYLTLALSVFQQCRELMLSAQKEPVLLQLCLADNNTTWFYRGLLALLKTAHREYPALIPQLLITPENA</sequence>
<dbReference type="AlphaFoldDB" id="A0A0F3IJ03"/>
<organism evidence="3 4">
    <name type="scientific">Methylocucumis oryzae</name>
    <dbReference type="NCBI Taxonomy" id="1632867"/>
    <lineage>
        <taxon>Bacteria</taxon>
        <taxon>Pseudomonadati</taxon>
        <taxon>Pseudomonadota</taxon>
        <taxon>Gammaproteobacteria</taxon>
        <taxon>Methylococcales</taxon>
        <taxon>Methylococcaceae</taxon>
        <taxon>Methylocucumis</taxon>
    </lineage>
</organism>
<evidence type="ECO:0000259" key="2">
    <source>
        <dbReference type="PROSITE" id="PS52019"/>
    </source>
</evidence>
<keyword evidence="4" id="KW-1185">Reference proteome</keyword>
<dbReference type="OrthoDB" id="9778690at2"/>
<accession>A0A0F3IJ03</accession>
<reference evidence="4" key="1">
    <citation type="submission" date="2015-03" db="EMBL/GenBank/DDBJ databases">
        <title>Draft genome sequence of a novel methanotroph (Sn10-6) isolated from flooded ricefield rhizosphere in India.</title>
        <authorList>
            <person name="Pandit P.S."/>
            <person name="Pore S.D."/>
            <person name="Arora P."/>
            <person name="Kapse N.G."/>
            <person name="Dhakephalkar P.K."/>
            <person name="Rahalkar M.C."/>
        </authorList>
    </citation>
    <scope>NUCLEOTIDE SEQUENCE [LARGE SCALE GENOMIC DNA]</scope>
    <source>
        <strain evidence="4">Sn10-6</strain>
    </source>
</reference>
<dbReference type="InterPro" id="IPR049551">
    <property type="entry name" value="PKS_DH_C"/>
</dbReference>
<dbReference type="InterPro" id="IPR042104">
    <property type="entry name" value="PKS_dehydratase_sf"/>
</dbReference>
<dbReference type="Gene3D" id="3.10.129.110">
    <property type="entry name" value="Polyketide synthase dehydratase"/>
    <property type="match status" value="1"/>
</dbReference>
<proteinExistence type="predicted"/>
<comment type="caution">
    <text evidence="3">The sequence shown here is derived from an EMBL/GenBank/DDBJ whole genome shotgun (WGS) entry which is preliminary data.</text>
</comment>